<comment type="caution">
    <text evidence="2">The sequence shown here is derived from an EMBL/GenBank/DDBJ whole genome shotgun (WGS) entry which is preliminary data.</text>
</comment>
<evidence type="ECO:0000259" key="1">
    <source>
        <dbReference type="Pfam" id="PF08332"/>
    </source>
</evidence>
<protein>
    <recommendedName>
        <fullName evidence="1">Calcium/calmodulin-dependent protein kinase II association-domain domain-containing protein</fullName>
    </recommendedName>
</protein>
<sequence length="132" mass="15129">MSYLKRELSKRRSMRGSHEELMVPKNEHGAKAVAVKAREEQIIDLNQKLITSATAGDFETYCNLVDPQVTSFEPVSRGNLVEGLQFHKFYFDNVLSKRATPINWTILSPRVHMLGDDAACICYVRLQQFINR</sequence>
<evidence type="ECO:0000313" key="2">
    <source>
        <dbReference type="EMBL" id="CAH3154628.1"/>
    </source>
</evidence>
<organism evidence="2 3">
    <name type="scientific">Porites lobata</name>
    <dbReference type="NCBI Taxonomy" id="104759"/>
    <lineage>
        <taxon>Eukaryota</taxon>
        <taxon>Metazoa</taxon>
        <taxon>Cnidaria</taxon>
        <taxon>Anthozoa</taxon>
        <taxon>Hexacorallia</taxon>
        <taxon>Scleractinia</taxon>
        <taxon>Fungiina</taxon>
        <taxon>Poritidae</taxon>
        <taxon>Porites</taxon>
    </lineage>
</organism>
<gene>
    <name evidence="2" type="ORF">PLOB_00050102</name>
</gene>
<feature type="domain" description="Calcium/calmodulin-dependent protein kinase II association-domain" evidence="1">
    <location>
        <begin position="39"/>
        <end position="131"/>
    </location>
</feature>
<dbReference type="Pfam" id="PF08332">
    <property type="entry name" value="CaMKII_AD"/>
    <property type="match status" value="1"/>
</dbReference>
<dbReference type="InterPro" id="IPR032710">
    <property type="entry name" value="NTF2-like_dom_sf"/>
</dbReference>
<dbReference type="Gene3D" id="3.10.450.50">
    <property type="match status" value="1"/>
</dbReference>
<dbReference type="InterPro" id="IPR013543">
    <property type="entry name" value="Ca/CaM-dep_prot_kinase-assoc"/>
</dbReference>
<accession>A0ABN8Q1A6</accession>
<keyword evidence="3" id="KW-1185">Reference proteome</keyword>
<dbReference type="Proteomes" id="UP001159405">
    <property type="component" value="Unassembled WGS sequence"/>
</dbReference>
<name>A0ABN8Q1A6_9CNID</name>
<reference evidence="2 3" key="1">
    <citation type="submission" date="2022-05" db="EMBL/GenBank/DDBJ databases">
        <authorList>
            <consortium name="Genoscope - CEA"/>
            <person name="William W."/>
        </authorList>
    </citation>
    <scope>NUCLEOTIDE SEQUENCE [LARGE SCALE GENOMIC DNA]</scope>
</reference>
<proteinExistence type="predicted"/>
<dbReference type="SUPFAM" id="SSF54427">
    <property type="entry name" value="NTF2-like"/>
    <property type="match status" value="1"/>
</dbReference>
<dbReference type="EMBL" id="CALNXK010000099">
    <property type="protein sequence ID" value="CAH3154628.1"/>
    <property type="molecule type" value="Genomic_DNA"/>
</dbReference>
<evidence type="ECO:0000313" key="3">
    <source>
        <dbReference type="Proteomes" id="UP001159405"/>
    </source>
</evidence>